<sequence length="207" mass="23031">MDKQTTTALLREHFFPLLKAQGFTRNGDVLRRADDTVVHVVEVVHQPRRGVFRIDLGVHLTLLGDVSGHVIDPTKIREADCAWRSSIIPGFRNDHDPDFVYGSTTEEAQESVSFLVSEWDRQSSAFFGRLATWPQDFHEAARAAVVDPPHPAHLLTWARVAALADDLELARRCAEVALPSVPERATALRADLEAIVNDPSTAVPQLR</sequence>
<name>A0AAU7VRW4_9MICO</name>
<evidence type="ECO:0008006" key="2">
    <source>
        <dbReference type="Google" id="ProtNLM"/>
    </source>
</evidence>
<dbReference type="AlphaFoldDB" id="A0AAU7VRW4"/>
<dbReference type="EMBL" id="CP158357">
    <property type="protein sequence ID" value="XBX76939.1"/>
    <property type="molecule type" value="Genomic_DNA"/>
</dbReference>
<proteinExistence type="predicted"/>
<reference evidence="1" key="1">
    <citation type="submission" date="2024-06" db="EMBL/GenBank/DDBJ databases">
        <title>Draft genome sequence of Microbacterium sp. strain A8/3-1, isolated from Oxytropis tragacanthoides Fisch. ex DC. Root nodules in the Altai region of Russia.</title>
        <authorList>
            <person name="Sazanova A."/>
            <person name="Guro P."/>
            <person name="Kuznetsova I."/>
            <person name="Belimov A."/>
            <person name="Safronova V."/>
        </authorList>
    </citation>
    <scope>NUCLEOTIDE SEQUENCE</scope>
    <source>
        <strain evidence="1">A8/3-1</strain>
    </source>
</reference>
<organism evidence="1">
    <name type="scientific">Microbacterium sp. A8/3-1</name>
    <dbReference type="NCBI Taxonomy" id="3160749"/>
    <lineage>
        <taxon>Bacteria</taxon>
        <taxon>Bacillati</taxon>
        <taxon>Actinomycetota</taxon>
        <taxon>Actinomycetes</taxon>
        <taxon>Micrococcales</taxon>
        <taxon>Microbacteriaceae</taxon>
        <taxon>Microbacterium</taxon>
    </lineage>
</organism>
<protein>
    <recommendedName>
        <fullName evidence="2">DUF4304 domain-containing protein</fullName>
    </recommendedName>
</protein>
<gene>
    <name evidence="1" type="ORF">ABS642_13565</name>
</gene>
<accession>A0AAU7VRW4</accession>
<evidence type="ECO:0000313" key="1">
    <source>
        <dbReference type="EMBL" id="XBX76939.1"/>
    </source>
</evidence>
<dbReference type="RefSeq" id="WP_350350511.1">
    <property type="nucleotide sequence ID" value="NZ_CP158357.1"/>
</dbReference>